<evidence type="ECO:0000313" key="1">
    <source>
        <dbReference type="EMBL" id="MFC5720570.1"/>
    </source>
</evidence>
<reference evidence="2" key="1">
    <citation type="journal article" date="2019" name="Int. J. Syst. Evol. Microbiol.">
        <title>The Global Catalogue of Microorganisms (GCM) 10K type strain sequencing project: providing services to taxonomists for standard genome sequencing and annotation.</title>
        <authorList>
            <consortium name="The Broad Institute Genomics Platform"/>
            <consortium name="The Broad Institute Genome Sequencing Center for Infectious Disease"/>
            <person name="Wu L."/>
            <person name="Ma J."/>
        </authorList>
    </citation>
    <scope>NUCLEOTIDE SEQUENCE [LARGE SCALE GENOMIC DNA]</scope>
    <source>
        <strain evidence="2">CGMCC 4.7304</strain>
    </source>
</reference>
<organism evidence="1 2">
    <name type="scientific">Streptomyces gamaensis</name>
    <dbReference type="NCBI Taxonomy" id="1763542"/>
    <lineage>
        <taxon>Bacteria</taxon>
        <taxon>Bacillati</taxon>
        <taxon>Actinomycetota</taxon>
        <taxon>Actinomycetes</taxon>
        <taxon>Kitasatosporales</taxon>
        <taxon>Streptomycetaceae</taxon>
        <taxon>Streptomyces</taxon>
    </lineage>
</organism>
<proteinExistence type="predicted"/>
<accession>A0ABW0Z2G3</accession>
<protein>
    <recommendedName>
        <fullName evidence="3">PIN domain-containing protein</fullName>
    </recommendedName>
</protein>
<dbReference type="Proteomes" id="UP001596083">
    <property type="component" value="Unassembled WGS sequence"/>
</dbReference>
<evidence type="ECO:0000313" key="2">
    <source>
        <dbReference type="Proteomes" id="UP001596083"/>
    </source>
</evidence>
<evidence type="ECO:0008006" key="3">
    <source>
        <dbReference type="Google" id="ProtNLM"/>
    </source>
</evidence>
<gene>
    <name evidence="1" type="ORF">ACFP1Z_10395</name>
</gene>
<comment type="caution">
    <text evidence="1">The sequence shown here is derived from an EMBL/GenBank/DDBJ whole genome shotgun (WGS) entry which is preliminary data.</text>
</comment>
<keyword evidence="2" id="KW-1185">Reference proteome</keyword>
<sequence length="128" mass="13731">MIQHHLILDTPTLLALSGNRQVSALIHRANFEPGTRLWAPVLSILQADLEYAGIAEHVGQLDVIHTADLDYPAVLAVARLCRDGVPPGIAAAMHAVLHLPEWGAAGLVATVVPEAYDGRKVPVLDLNR</sequence>
<dbReference type="EMBL" id="JBHSPB010000005">
    <property type="protein sequence ID" value="MFC5720570.1"/>
    <property type="molecule type" value="Genomic_DNA"/>
</dbReference>
<dbReference type="RefSeq" id="WP_390315721.1">
    <property type="nucleotide sequence ID" value="NZ_JBHSPB010000005.1"/>
</dbReference>
<name>A0ABW0Z2G3_9ACTN</name>